<evidence type="ECO:0000313" key="2">
    <source>
        <dbReference type="Proteomes" id="UP000762110"/>
    </source>
</evidence>
<dbReference type="RefSeq" id="WP_173268791.1">
    <property type="nucleotide sequence ID" value="NZ_JABMKV010000001.1"/>
</dbReference>
<keyword evidence="2" id="KW-1185">Reference proteome</keyword>
<dbReference type="EMBL" id="JABMKV010000001">
    <property type="protein sequence ID" value="NQX30604.1"/>
    <property type="molecule type" value="Genomic_DNA"/>
</dbReference>
<name>A0ABX2DBQ8_9SPHI</name>
<sequence length="212" mass="24504">MENTDKYNIDISQWKRQDHYNFFRNFQQPFFGVTSEINCTQAYRFCKSYKVPFLMYYLHKSLAAANLVREFRYRIQGDNVIEYAQISGSITVLRNDETFGFAYFNYHKDFGTFAKEAQLAINSVRMDTGLKLESTLDSIIHYSILPGIRFSSMQHAQMTGVTDSIPKIVFGKLSELNDQVLLPVSVHVNHALCDGLHVTKFFETFATQMKIG</sequence>
<gene>
    <name evidence="1" type="ORF">HQN85_02645</name>
</gene>
<dbReference type="Gene3D" id="3.30.559.10">
    <property type="entry name" value="Chloramphenicol acetyltransferase-like domain"/>
    <property type="match status" value="1"/>
</dbReference>
<organism evidence="1 2">
    <name type="scientific">Pedobacter boryungensis</name>
    <dbReference type="NCBI Taxonomy" id="869962"/>
    <lineage>
        <taxon>Bacteria</taxon>
        <taxon>Pseudomonadati</taxon>
        <taxon>Bacteroidota</taxon>
        <taxon>Sphingobacteriia</taxon>
        <taxon>Sphingobacteriales</taxon>
        <taxon>Sphingobacteriaceae</taxon>
        <taxon>Pedobacter</taxon>
    </lineage>
</organism>
<dbReference type="SUPFAM" id="SSF52777">
    <property type="entry name" value="CoA-dependent acyltransferases"/>
    <property type="match status" value="1"/>
</dbReference>
<dbReference type="InterPro" id="IPR001707">
    <property type="entry name" value="Cmp_AcTrfase"/>
</dbReference>
<dbReference type="Pfam" id="PF00302">
    <property type="entry name" value="CAT"/>
    <property type="match status" value="1"/>
</dbReference>
<dbReference type="PIRSF" id="PIRSF000440">
    <property type="entry name" value="CAT"/>
    <property type="match status" value="1"/>
</dbReference>
<dbReference type="Proteomes" id="UP000762110">
    <property type="component" value="Unassembled WGS sequence"/>
</dbReference>
<evidence type="ECO:0000313" key="1">
    <source>
        <dbReference type="EMBL" id="NQX30604.1"/>
    </source>
</evidence>
<dbReference type="PANTHER" id="PTHR38474:SF1">
    <property type="entry name" value="SLR0299 PROTEIN"/>
    <property type="match status" value="1"/>
</dbReference>
<dbReference type="SMART" id="SM01059">
    <property type="entry name" value="CAT"/>
    <property type="match status" value="1"/>
</dbReference>
<reference evidence="1 2" key="1">
    <citation type="submission" date="2020-05" db="EMBL/GenBank/DDBJ databases">
        <title>Description of Pedobacter foliorum sp. nov.</title>
        <authorList>
            <person name="Qi S."/>
            <person name="Carlier A."/>
            <person name="Cnockaert M."/>
            <person name="Vandamme P."/>
        </authorList>
    </citation>
    <scope>NUCLEOTIDE SEQUENCE [LARGE SCALE GENOMIC DNA]</scope>
    <source>
        <strain evidence="1 2">LMG 31300</strain>
    </source>
</reference>
<comment type="caution">
    <text evidence="1">The sequence shown here is derived from an EMBL/GenBank/DDBJ whole genome shotgun (WGS) entry which is preliminary data.</text>
</comment>
<proteinExistence type="predicted"/>
<dbReference type="PANTHER" id="PTHR38474">
    <property type="entry name" value="SLR0299 PROTEIN"/>
    <property type="match status" value="1"/>
</dbReference>
<protein>
    <submittedName>
        <fullName evidence="1">Chloramphenicol acetyltransferase</fullName>
    </submittedName>
</protein>
<accession>A0ABX2DBQ8</accession>
<dbReference type="InterPro" id="IPR023213">
    <property type="entry name" value="CAT-like_dom_sf"/>
</dbReference>